<sequence>MRVNLEIGSRVFRHAADITEEVILGYGWMLSRDNKEVLFSDTVNDVLKVLLCEDVTLLSLSETMVMARQDGDMEEVSTYMMEPCVDSPLGKGLAIGKVLVVM</sequence>
<dbReference type="AlphaFoldDB" id="A0ABD2NNZ7"/>
<evidence type="ECO:0000313" key="1">
    <source>
        <dbReference type="EMBL" id="KAL3280319.1"/>
    </source>
</evidence>
<name>A0ABD2NNZ7_9CUCU</name>
<gene>
    <name evidence="1" type="ORF">HHI36_017808</name>
</gene>
<keyword evidence="2" id="KW-1185">Reference proteome</keyword>
<organism evidence="1 2">
    <name type="scientific">Cryptolaemus montrouzieri</name>
    <dbReference type="NCBI Taxonomy" id="559131"/>
    <lineage>
        <taxon>Eukaryota</taxon>
        <taxon>Metazoa</taxon>
        <taxon>Ecdysozoa</taxon>
        <taxon>Arthropoda</taxon>
        <taxon>Hexapoda</taxon>
        <taxon>Insecta</taxon>
        <taxon>Pterygota</taxon>
        <taxon>Neoptera</taxon>
        <taxon>Endopterygota</taxon>
        <taxon>Coleoptera</taxon>
        <taxon>Polyphaga</taxon>
        <taxon>Cucujiformia</taxon>
        <taxon>Coccinelloidea</taxon>
        <taxon>Coccinellidae</taxon>
        <taxon>Scymninae</taxon>
        <taxon>Scymnini</taxon>
        <taxon>Cryptolaemus</taxon>
    </lineage>
</organism>
<reference evidence="1 2" key="1">
    <citation type="journal article" date="2021" name="BMC Biol.">
        <title>Horizontally acquired antibacterial genes associated with adaptive radiation of ladybird beetles.</title>
        <authorList>
            <person name="Li H.S."/>
            <person name="Tang X.F."/>
            <person name="Huang Y.H."/>
            <person name="Xu Z.Y."/>
            <person name="Chen M.L."/>
            <person name="Du X.Y."/>
            <person name="Qiu B.Y."/>
            <person name="Chen P.T."/>
            <person name="Zhang W."/>
            <person name="Slipinski A."/>
            <person name="Escalona H.E."/>
            <person name="Waterhouse R.M."/>
            <person name="Zwick A."/>
            <person name="Pang H."/>
        </authorList>
    </citation>
    <scope>NUCLEOTIDE SEQUENCE [LARGE SCALE GENOMIC DNA]</scope>
    <source>
        <strain evidence="1">SYSU2018</strain>
    </source>
</reference>
<comment type="caution">
    <text evidence="1">The sequence shown here is derived from an EMBL/GenBank/DDBJ whole genome shotgun (WGS) entry which is preliminary data.</text>
</comment>
<proteinExistence type="predicted"/>
<accession>A0ABD2NNZ7</accession>
<dbReference type="Proteomes" id="UP001516400">
    <property type="component" value="Unassembled WGS sequence"/>
</dbReference>
<protein>
    <submittedName>
        <fullName evidence="1">Uncharacterized protein</fullName>
    </submittedName>
</protein>
<dbReference type="EMBL" id="JABFTP020000124">
    <property type="protein sequence ID" value="KAL3280319.1"/>
    <property type="molecule type" value="Genomic_DNA"/>
</dbReference>
<evidence type="ECO:0000313" key="2">
    <source>
        <dbReference type="Proteomes" id="UP001516400"/>
    </source>
</evidence>